<dbReference type="Gene3D" id="3.40.50.2300">
    <property type="match status" value="2"/>
</dbReference>
<evidence type="ECO:0000313" key="6">
    <source>
        <dbReference type="Proteomes" id="UP000679950"/>
    </source>
</evidence>
<feature type="domain" description="HTH lacI-type" evidence="4">
    <location>
        <begin position="3"/>
        <end position="57"/>
    </location>
</feature>
<name>A0ABQ4KKU2_9BACI</name>
<dbReference type="InterPro" id="IPR010982">
    <property type="entry name" value="Lambda_DNA-bd_dom_sf"/>
</dbReference>
<dbReference type="PRINTS" id="PR00036">
    <property type="entry name" value="HTHLACI"/>
</dbReference>
<sequence>MSITIKDIAQIAGVSYSTVSKALNNSPLVKKDTKDKIIAIAKEMGYEPNFAAQRLVSKRTKLVGLIWPTIERVVLATLVTKISDEIRKTPYSMILSVDPIEASLETFRKFQVDGIILFEEEGDRMIETHPIPLLSYGVSGKTFSPFPIIDANHGQAMHDAIQYLYELGHRKIAYIGDISSKDPMQLAKYNGFIQAAKKYKLAVDPHYLVNTEGLDWYNGYSAAKKLISHSPLPTAVVGGSYDISSGIIRGLKENQLDIPKDISIISYDNIPQMANLEIPLTAIGVPVDQLAKEIVHTMIQQIEEQDSEPTVKKLQPLLHERASCTSVKA</sequence>
<organism evidence="5 6">
    <name type="scientific">Lederbergia ruris</name>
    <dbReference type="NCBI Taxonomy" id="217495"/>
    <lineage>
        <taxon>Bacteria</taxon>
        <taxon>Bacillati</taxon>
        <taxon>Bacillota</taxon>
        <taxon>Bacilli</taxon>
        <taxon>Bacillales</taxon>
        <taxon>Bacillaceae</taxon>
        <taxon>Lederbergia</taxon>
    </lineage>
</organism>
<dbReference type="Pfam" id="PF00356">
    <property type="entry name" value="LacI"/>
    <property type="match status" value="1"/>
</dbReference>
<dbReference type="InterPro" id="IPR046335">
    <property type="entry name" value="LacI/GalR-like_sensor"/>
</dbReference>
<keyword evidence="6" id="KW-1185">Reference proteome</keyword>
<dbReference type="Pfam" id="PF13377">
    <property type="entry name" value="Peripla_BP_3"/>
    <property type="match status" value="1"/>
</dbReference>
<evidence type="ECO:0000256" key="3">
    <source>
        <dbReference type="ARBA" id="ARBA00023163"/>
    </source>
</evidence>
<dbReference type="Proteomes" id="UP000679950">
    <property type="component" value="Unassembled WGS sequence"/>
</dbReference>
<evidence type="ECO:0000259" key="4">
    <source>
        <dbReference type="PROSITE" id="PS50932"/>
    </source>
</evidence>
<dbReference type="InterPro" id="IPR028082">
    <property type="entry name" value="Peripla_BP_I"/>
</dbReference>
<dbReference type="InterPro" id="IPR000843">
    <property type="entry name" value="HTH_LacI"/>
</dbReference>
<dbReference type="PANTHER" id="PTHR30146">
    <property type="entry name" value="LACI-RELATED TRANSCRIPTIONAL REPRESSOR"/>
    <property type="match status" value="1"/>
</dbReference>
<keyword evidence="3" id="KW-0804">Transcription</keyword>
<gene>
    <name evidence="5" type="ORF">J8TS2_28890</name>
</gene>
<accession>A0ABQ4KKU2</accession>
<dbReference type="EMBL" id="BORB01000026">
    <property type="protein sequence ID" value="GIN58570.1"/>
    <property type="molecule type" value="Genomic_DNA"/>
</dbReference>
<dbReference type="PANTHER" id="PTHR30146:SF109">
    <property type="entry name" value="HTH-TYPE TRANSCRIPTIONAL REGULATOR GALS"/>
    <property type="match status" value="1"/>
</dbReference>
<dbReference type="SUPFAM" id="SSF47413">
    <property type="entry name" value="lambda repressor-like DNA-binding domains"/>
    <property type="match status" value="1"/>
</dbReference>
<dbReference type="Gene3D" id="1.10.260.40">
    <property type="entry name" value="lambda repressor-like DNA-binding domains"/>
    <property type="match status" value="1"/>
</dbReference>
<dbReference type="CDD" id="cd01392">
    <property type="entry name" value="HTH_LacI"/>
    <property type="match status" value="1"/>
</dbReference>
<dbReference type="SMART" id="SM00354">
    <property type="entry name" value="HTH_LACI"/>
    <property type="match status" value="1"/>
</dbReference>
<evidence type="ECO:0000256" key="2">
    <source>
        <dbReference type="ARBA" id="ARBA00023125"/>
    </source>
</evidence>
<reference evidence="5 6" key="1">
    <citation type="submission" date="2021-03" db="EMBL/GenBank/DDBJ databases">
        <title>Antimicrobial resistance genes in bacteria isolated from Japanese honey, and their potential for conferring macrolide and lincosamide resistance in the American foulbrood pathogen Paenibacillus larvae.</title>
        <authorList>
            <person name="Okamoto M."/>
            <person name="Kumagai M."/>
            <person name="Kanamori H."/>
            <person name="Takamatsu D."/>
        </authorList>
    </citation>
    <scope>NUCLEOTIDE SEQUENCE [LARGE SCALE GENOMIC DNA]</scope>
    <source>
        <strain evidence="5 6">J8TS2</strain>
    </source>
</reference>
<evidence type="ECO:0000313" key="5">
    <source>
        <dbReference type="EMBL" id="GIN58570.1"/>
    </source>
</evidence>
<evidence type="ECO:0000256" key="1">
    <source>
        <dbReference type="ARBA" id="ARBA00023015"/>
    </source>
</evidence>
<comment type="caution">
    <text evidence="5">The sequence shown here is derived from an EMBL/GenBank/DDBJ whole genome shotgun (WGS) entry which is preliminary data.</text>
</comment>
<keyword evidence="2" id="KW-0238">DNA-binding</keyword>
<protein>
    <submittedName>
        <fullName evidence="5">LacI family transcriptional regulator</fullName>
    </submittedName>
</protein>
<dbReference type="SUPFAM" id="SSF53822">
    <property type="entry name" value="Periplasmic binding protein-like I"/>
    <property type="match status" value="1"/>
</dbReference>
<dbReference type="RefSeq" id="WP_212966729.1">
    <property type="nucleotide sequence ID" value="NZ_BORB01000026.1"/>
</dbReference>
<keyword evidence="1" id="KW-0805">Transcription regulation</keyword>
<proteinExistence type="predicted"/>
<dbReference type="PROSITE" id="PS50932">
    <property type="entry name" value="HTH_LACI_2"/>
    <property type="match status" value="1"/>
</dbReference>
<dbReference type="PROSITE" id="PS00356">
    <property type="entry name" value="HTH_LACI_1"/>
    <property type="match status" value="1"/>
</dbReference>